<dbReference type="NCBIfam" id="TIGR00040">
    <property type="entry name" value="yfcE"/>
    <property type="match status" value="1"/>
</dbReference>
<organism evidence="4 5">
    <name type="scientific">Clostridium tepidiprofundi DSM 19306</name>
    <dbReference type="NCBI Taxonomy" id="1121338"/>
    <lineage>
        <taxon>Bacteria</taxon>
        <taxon>Bacillati</taxon>
        <taxon>Bacillota</taxon>
        <taxon>Clostridia</taxon>
        <taxon>Eubacteriales</taxon>
        <taxon>Clostridiaceae</taxon>
        <taxon>Clostridium</taxon>
    </lineage>
</organism>
<dbReference type="InterPro" id="IPR000979">
    <property type="entry name" value="Phosphodiesterase_MJ0936/Vps29"/>
</dbReference>
<sequence length="157" mass="17539">MILAVVSDTHKRRSQIRKVLKKIKNADVLIHLGDNAEDVDEMVLAFSNPIYSVRGNCDFSLRSPSERIETIGGKRILITHGHKYSVKYNLMNLKYRALEVGADIVLYGHTHIANIECNDGIWFINPGSASVSRGMFNSIAFIEINNGVITPSIVEIE</sequence>
<reference evidence="4 5" key="1">
    <citation type="submission" date="2016-02" db="EMBL/GenBank/DDBJ databases">
        <title>Genome sequence of Clostridium tepidiprofundi DSM 19306.</title>
        <authorList>
            <person name="Poehlein A."/>
            <person name="Daniel R."/>
        </authorList>
    </citation>
    <scope>NUCLEOTIDE SEQUENCE [LARGE SCALE GENOMIC DNA]</scope>
    <source>
        <strain evidence="4 5">DSM 19306</strain>
    </source>
</reference>
<keyword evidence="5" id="KW-1185">Reference proteome</keyword>
<keyword evidence="4" id="KW-0378">Hydrolase</keyword>
<evidence type="ECO:0000259" key="3">
    <source>
        <dbReference type="Pfam" id="PF12850"/>
    </source>
</evidence>
<dbReference type="InterPro" id="IPR041802">
    <property type="entry name" value="MPP_YfcE"/>
</dbReference>
<dbReference type="SUPFAM" id="SSF56300">
    <property type="entry name" value="Metallo-dependent phosphatases"/>
    <property type="match status" value="1"/>
</dbReference>
<proteinExistence type="inferred from homology"/>
<dbReference type="CDD" id="cd00841">
    <property type="entry name" value="MPP_YfcE"/>
    <property type="match status" value="1"/>
</dbReference>
<dbReference type="STRING" id="1121338.CLTEP_21920"/>
<evidence type="ECO:0000256" key="2">
    <source>
        <dbReference type="RuleBase" id="RU362039"/>
    </source>
</evidence>
<evidence type="ECO:0000313" key="4">
    <source>
        <dbReference type="EMBL" id="KYH32851.1"/>
    </source>
</evidence>
<comment type="caution">
    <text evidence="4">The sequence shown here is derived from an EMBL/GenBank/DDBJ whole genome shotgun (WGS) entry which is preliminary data.</text>
</comment>
<accession>A0A151AYY5</accession>
<comment type="similarity">
    <text evidence="1 2">Belongs to the metallophosphoesterase superfamily. YfcE family.</text>
</comment>
<feature type="domain" description="Calcineurin-like phosphoesterase" evidence="3">
    <location>
        <begin position="1"/>
        <end position="146"/>
    </location>
</feature>
<dbReference type="InterPro" id="IPR024654">
    <property type="entry name" value="Calcineurin-like_PHP_lpxH"/>
</dbReference>
<name>A0A151AYY5_9CLOT</name>
<dbReference type="Pfam" id="PF12850">
    <property type="entry name" value="Metallophos_2"/>
    <property type="match status" value="1"/>
</dbReference>
<dbReference type="InterPro" id="IPR029052">
    <property type="entry name" value="Metallo-depent_PP-like"/>
</dbReference>
<dbReference type="RefSeq" id="WP_066826656.1">
    <property type="nucleotide sequence ID" value="NZ_LTBA01000036.1"/>
</dbReference>
<dbReference type="AlphaFoldDB" id="A0A151AYY5"/>
<dbReference type="Proteomes" id="UP000075531">
    <property type="component" value="Unassembled WGS sequence"/>
</dbReference>
<evidence type="ECO:0000313" key="5">
    <source>
        <dbReference type="Proteomes" id="UP000075531"/>
    </source>
</evidence>
<dbReference type="GO" id="GO:0016787">
    <property type="term" value="F:hydrolase activity"/>
    <property type="evidence" value="ECO:0007669"/>
    <property type="project" value="UniProtKB-UniRule"/>
</dbReference>
<dbReference type="PANTHER" id="PTHR11124">
    <property type="entry name" value="VACUOLAR SORTING PROTEIN VPS29"/>
    <property type="match status" value="1"/>
</dbReference>
<dbReference type="GO" id="GO:0046872">
    <property type="term" value="F:metal ion binding"/>
    <property type="evidence" value="ECO:0007669"/>
    <property type="project" value="UniProtKB-KW"/>
</dbReference>
<keyword evidence="2" id="KW-0479">Metal-binding</keyword>
<protein>
    <recommendedName>
        <fullName evidence="2">Phosphoesterase</fullName>
        <ecNumber evidence="2">3.1.4.-</ecNumber>
    </recommendedName>
</protein>
<dbReference type="OrthoDB" id="9800565at2"/>
<dbReference type="EC" id="3.1.4.-" evidence="2"/>
<gene>
    <name evidence="4" type="primary">yfcE</name>
    <name evidence="4" type="ORF">CLTEP_21920</name>
</gene>
<comment type="cofactor">
    <cofactor evidence="2">
        <name>a divalent metal cation</name>
        <dbReference type="ChEBI" id="CHEBI:60240"/>
    </cofactor>
</comment>
<dbReference type="EMBL" id="LTBA01000036">
    <property type="protein sequence ID" value="KYH32851.1"/>
    <property type="molecule type" value="Genomic_DNA"/>
</dbReference>
<dbReference type="PATRIC" id="fig|1121338.3.peg.2287"/>
<evidence type="ECO:0000256" key="1">
    <source>
        <dbReference type="ARBA" id="ARBA00008950"/>
    </source>
</evidence>
<dbReference type="Gene3D" id="3.60.21.10">
    <property type="match status" value="1"/>
</dbReference>